<keyword evidence="2" id="KW-0812">Transmembrane</keyword>
<name>A0ABP9BTC5_9MICC</name>
<dbReference type="EMBL" id="BAABKP010000004">
    <property type="protein sequence ID" value="GAA4798667.1"/>
    <property type="molecule type" value="Genomic_DNA"/>
</dbReference>
<dbReference type="RefSeq" id="WP_345446667.1">
    <property type="nucleotide sequence ID" value="NZ_BAABKP010000004.1"/>
</dbReference>
<reference evidence="4" key="1">
    <citation type="journal article" date="2019" name="Int. J. Syst. Evol. Microbiol.">
        <title>The Global Catalogue of Microorganisms (GCM) 10K type strain sequencing project: providing services to taxonomists for standard genome sequencing and annotation.</title>
        <authorList>
            <consortium name="The Broad Institute Genomics Platform"/>
            <consortium name="The Broad Institute Genome Sequencing Center for Infectious Disease"/>
            <person name="Wu L."/>
            <person name="Ma J."/>
        </authorList>
    </citation>
    <scope>NUCLEOTIDE SEQUENCE [LARGE SCALE GENOMIC DNA]</scope>
    <source>
        <strain evidence="4">JCM 18541</strain>
    </source>
</reference>
<dbReference type="Proteomes" id="UP001500187">
    <property type="component" value="Unassembled WGS sequence"/>
</dbReference>
<keyword evidence="2" id="KW-0472">Membrane</keyword>
<keyword evidence="2" id="KW-1133">Transmembrane helix</keyword>
<gene>
    <name evidence="3" type="ORF">GCM10023352_18060</name>
</gene>
<sequence length="358" mass="38299">MSKWRTFKAVVLNMPDDEIPGIKERLQGKKQQTTAAKAPVTEQSADSWDSLLEPSSPTPATSPSEEEETLWQAVAPAATASPWKKLVRWSAIGLILLFCWIGFRAAVFGFDTETNVEIPLEAIYPSQAAEAVAEGFTPAFLTLKEGQEAARAEAMAPYYSGGVAEAKLGWDGKGHQEASNVRVIKVDPIDAERSRVTVQANVTSYDGDKEQGTKPVALELAVKVTDEGAAVYGTPAYVGLQSPPEVAVSEEVNQDSALAADTRADIEAFFTSYAEQTNLSSITAPGSTVTGLGGIVSEPKVTSWKVEGGDSDTRKGWAVVEYSSNGAKLTQFYQVKLVKVSGGESAKWQILEIKGSES</sequence>
<organism evidence="3 4">
    <name type="scientific">Rothia endophytica</name>
    <dbReference type="NCBI Taxonomy" id="1324766"/>
    <lineage>
        <taxon>Bacteria</taxon>
        <taxon>Bacillati</taxon>
        <taxon>Actinomycetota</taxon>
        <taxon>Actinomycetes</taxon>
        <taxon>Micrococcales</taxon>
        <taxon>Micrococcaceae</taxon>
        <taxon>Rothia</taxon>
    </lineage>
</organism>
<evidence type="ECO:0000313" key="4">
    <source>
        <dbReference type="Proteomes" id="UP001500187"/>
    </source>
</evidence>
<accession>A0ABP9BTC5</accession>
<comment type="caution">
    <text evidence="3">The sequence shown here is derived from an EMBL/GenBank/DDBJ whole genome shotgun (WGS) entry which is preliminary data.</text>
</comment>
<feature type="compositionally biased region" description="Polar residues" evidence="1">
    <location>
        <begin position="29"/>
        <end position="47"/>
    </location>
</feature>
<dbReference type="Pfam" id="PF12642">
    <property type="entry name" value="TpcC"/>
    <property type="match status" value="1"/>
</dbReference>
<dbReference type="CDD" id="cd16386">
    <property type="entry name" value="TcpC_N"/>
    <property type="match status" value="1"/>
</dbReference>
<feature type="compositionally biased region" description="Low complexity" evidence="1">
    <location>
        <begin position="50"/>
        <end position="63"/>
    </location>
</feature>
<evidence type="ECO:0000256" key="1">
    <source>
        <dbReference type="SAM" id="MobiDB-lite"/>
    </source>
</evidence>
<dbReference type="Gene3D" id="3.10.450.540">
    <property type="match status" value="2"/>
</dbReference>
<proteinExistence type="predicted"/>
<evidence type="ECO:0000256" key="2">
    <source>
        <dbReference type="SAM" id="Phobius"/>
    </source>
</evidence>
<evidence type="ECO:0008006" key="5">
    <source>
        <dbReference type="Google" id="ProtNLM"/>
    </source>
</evidence>
<protein>
    <recommendedName>
        <fullName evidence="5">Conjugal transfer protein</fullName>
    </recommendedName>
</protein>
<dbReference type="InterPro" id="IPR024735">
    <property type="entry name" value="TcpC"/>
</dbReference>
<feature type="transmembrane region" description="Helical" evidence="2">
    <location>
        <begin position="91"/>
        <end position="110"/>
    </location>
</feature>
<keyword evidence="4" id="KW-1185">Reference proteome</keyword>
<evidence type="ECO:0000313" key="3">
    <source>
        <dbReference type="EMBL" id="GAA4798667.1"/>
    </source>
</evidence>
<feature type="region of interest" description="Disordered" evidence="1">
    <location>
        <begin position="22"/>
        <end position="70"/>
    </location>
</feature>